<evidence type="ECO:0000313" key="1">
    <source>
        <dbReference type="EMBL" id="GAH42383.1"/>
    </source>
</evidence>
<proteinExistence type="predicted"/>
<reference evidence="1" key="1">
    <citation type="journal article" date="2014" name="Front. Microbiol.">
        <title>High frequency of phylogenetically diverse reductive dehalogenase-homologous genes in deep subseafloor sedimentary metagenomes.</title>
        <authorList>
            <person name="Kawai M."/>
            <person name="Futagami T."/>
            <person name="Toyoda A."/>
            <person name="Takaki Y."/>
            <person name="Nishi S."/>
            <person name="Hori S."/>
            <person name="Arai W."/>
            <person name="Tsubouchi T."/>
            <person name="Morono Y."/>
            <person name="Uchiyama I."/>
            <person name="Ito T."/>
            <person name="Fujiyama A."/>
            <person name="Inagaki F."/>
            <person name="Takami H."/>
        </authorList>
    </citation>
    <scope>NUCLEOTIDE SEQUENCE</scope>
    <source>
        <strain evidence="1">Expedition CK06-06</strain>
    </source>
</reference>
<protein>
    <submittedName>
        <fullName evidence="1">Uncharacterized protein</fullName>
    </submittedName>
</protein>
<comment type="caution">
    <text evidence="1">The sequence shown here is derived from an EMBL/GenBank/DDBJ whole genome shotgun (WGS) entry which is preliminary data.</text>
</comment>
<gene>
    <name evidence="1" type="ORF">S03H2_14160</name>
</gene>
<accession>X1HAN4</accession>
<dbReference type="AlphaFoldDB" id="X1HAN4"/>
<sequence length="51" mass="5591">MARLMVMRKGVKTRYASNGRGHCEACGDPIQVGDSYTRTGGGSNGKKRRLY</sequence>
<feature type="non-terminal residue" evidence="1">
    <location>
        <position position="51"/>
    </location>
</feature>
<name>X1HAN4_9ZZZZ</name>
<organism evidence="1">
    <name type="scientific">marine sediment metagenome</name>
    <dbReference type="NCBI Taxonomy" id="412755"/>
    <lineage>
        <taxon>unclassified sequences</taxon>
        <taxon>metagenomes</taxon>
        <taxon>ecological metagenomes</taxon>
    </lineage>
</organism>
<dbReference type="EMBL" id="BARU01007182">
    <property type="protein sequence ID" value="GAH42383.1"/>
    <property type="molecule type" value="Genomic_DNA"/>
</dbReference>